<evidence type="ECO:0000259" key="14">
    <source>
        <dbReference type="PROSITE" id="PS50994"/>
    </source>
</evidence>
<feature type="compositionally biased region" description="Basic and acidic residues" evidence="12">
    <location>
        <begin position="419"/>
        <end position="432"/>
    </location>
</feature>
<dbReference type="PANTHER" id="PTHR37984:SF5">
    <property type="entry name" value="PROTEIN NYNRIN-LIKE"/>
    <property type="match status" value="1"/>
</dbReference>
<protein>
    <submittedName>
        <fullName evidence="15">Uncharacterized protein</fullName>
    </submittedName>
</protein>
<proteinExistence type="predicted"/>
<keyword evidence="9" id="KW-0238">DNA-binding</keyword>
<evidence type="ECO:0000256" key="11">
    <source>
        <dbReference type="PROSITE-ProRule" id="PRU00047"/>
    </source>
</evidence>
<gene>
    <name evidence="15" type="ORF">E3N88_40146</name>
</gene>
<dbReference type="InterPro" id="IPR041588">
    <property type="entry name" value="Integrase_H2C2"/>
</dbReference>
<keyword evidence="1" id="KW-0645">Protease</keyword>
<evidence type="ECO:0000256" key="6">
    <source>
        <dbReference type="ARBA" id="ARBA00022908"/>
    </source>
</evidence>
<accession>A0A5N6LLV8</accession>
<dbReference type="Proteomes" id="UP000326396">
    <property type="component" value="Linkage Group LG9"/>
</dbReference>
<keyword evidence="8" id="KW-0808">Transferase</keyword>
<dbReference type="PROSITE" id="PS50994">
    <property type="entry name" value="INTEGRASE"/>
    <property type="match status" value="1"/>
</dbReference>
<dbReference type="InterPro" id="IPR050951">
    <property type="entry name" value="Retrovirus_Pol_polyprotein"/>
</dbReference>
<dbReference type="InterPro" id="IPR012337">
    <property type="entry name" value="RNaseH-like_sf"/>
</dbReference>
<name>A0A5N6LLV8_9ASTR</name>
<dbReference type="SUPFAM" id="SSF57756">
    <property type="entry name" value="Retrovirus zinc finger-like domains"/>
    <property type="match status" value="1"/>
</dbReference>
<dbReference type="InterPro" id="IPR025724">
    <property type="entry name" value="GAG-pre-integrase_dom"/>
</dbReference>
<dbReference type="GO" id="GO:0008270">
    <property type="term" value="F:zinc ion binding"/>
    <property type="evidence" value="ECO:0007669"/>
    <property type="project" value="UniProtKB-KW"/>
</dbReference>
<dbReference type="Pfam" id="PF14223">
    <property type="entry name" value="Retrotran_gag_2"/>
    <property type="match status" value="1"/>
</dbReference>
<evidence type="ECO:0000256" key="8">
    <source>
        <dbReference type="ARBA" id="ARBA00022932"/>
    </source>
</evidence>
<dbReference type="EMBL" id="SZYD01000019">
    <property type="protein sequence ID" value="KAD2393169.1"/>
    <property type="molecule type" value="Genomic_DNA"/>
</dbReference>
<feature type="region of interest" description="Disordered" evidence="12">
    <location>
        <begin position="390"/>
        <end position="432"/>
    </location>
</feature>
<keyword evidence="5" id="KW-0460">Magnesium</keyword>
<reference evidence="15 16" key="1">
    <citation type="submission" date="2019-05" db="EMBL/GenBank/DDBJ databases">
        <title>Mikania micrantha, genome provides insights into the molecular mechanism of rapid growth.</title>
        <authorList>
            <person name="Liu B."/>
        </authorList>
    </citation>
    <scope>NUCLEOTIDE SEQUENCE [LARGE SCALE GENOMIC DNA]</scope>
    <source>
        <strain evidence="15">NLD-2019</strain>
        <tissue evidence="15">Leaf</tissue>
    </source>
</reference>
<dbReference type="InterPro" id="IPR001584">
    <property type="entry name" value="Integrase_cat-core"/>
</dbReference>
<evidence type="ECO:0000256" key="9">
    <source>
        <dbReference type="ARBA" id="ARBA00023125"/>
    </source>
</evidence>
<comment type="caution">
    <text evidence="15">The sequence shown here is derived from an EMBL/GenBank/DDBJ whole genome shotgun (WGS) entry which is preliminary data.</text>
</comment>
<dbReference type="GO" id="GO:0015074">
    <property type="term" value="P:DNA integration"/>
    <property type="evidence" value="ECO:0007669"/>
    <property type="project" value="UniProtKB-KW"/>
</dbReference>
<keyword evidence="8" id="KW-0548">Nucleotidyltransferase</keyword>
<evidence type="ECO:0000256" key="7">
    <source>
        <dbReference type="ARBA" id="ARBA00022918"/>
    </source>
</evidence>
<evidence type="ECO:0000256" key="1">
    <source>
        <dbReference type="ARBA" id="ARBA00022670"/>
    </source>
</evidence>
<evidence type="ECO:0000256" key="5">
    <source>
        <dbReference type="ARBA" id="ARBA00022842"/>
    </source>
</evidence>
<dbReference type="InterPro" id="IPR056924">
    <property type="entry name" value="SH3_Tf2-1"/>
</dbReference>
<dbReference type="GO" id="GO:0003677">
    <property type="term" value="F:DNA binding"/>
    <property type="evidence" value="ECO:0007669"/>
    <property type="project" value="UniProtKB-KW"/>
</dbReference>
<dbReference type="Gene3D" id="1.10.340.70">
    <property type="match status" value="1"/>
</dbReference>
<dbReference type="GO" id="GO:0003887">
    <property type="term" value="F:DNA-directed DNA polymerase activity"/>
    <property type="evidence" value="ECO:0007669"/>
    <property type="project" value="UniProtKB-KW"/>
</dbReference>
<dbReference type="OrthoDB" id="1920930at2759"/>
<keyword evidence="8" id="KW-0239">DNA-directed DNA polymerase</keyword>
<keyword evidence="6" id="KW-0229">DNA integration</keyword>
<evidence type="ECO:0000259" key="13">
    <source>
        <dbReference type="PROSITE" id="PS50158"/>
    </source>
</evidence>
<evidence type="ECO:0000256" key="3">
    <source>
        <dbReference type="ARBA" id="ARBA00022750"/>
    </source>
</evidence>
<feature type="domain" description="CCHC-type" evidence="13">
    <location>
        <begin position="439"/>
        <end position="453"/>
    </location>
</feature>
<feature type="compositionally biased region" description="Basic residues" evidence="12">
    <location>
        <begin position="407"/>
        <end position="418"/>
    </location>
</feature>
<dbReference type="GO" id="GO:0003964">
    <property type="term" value="F:RNA-directed DNA polymerase activity"/>
    <property type="evidence" value="ECO:0007669"/>
    <property type="project" value="UniProtKB-KW"/>
</dbReference>
<dbReference type="Gene3D" id="3.30.420.10">
    <property type="entry name" value="Ribonuclease H-like superfamily/Ribonuclease H"/>
    <property type="match status" value="2"/>
</dbReference>
<dbReference type="PANTHER" id="PTHR37984">
    <property type="entry name" value="PROTEIN CBG26694"/>
    <property type="match status" value="1"/>
</dbReference>
<dbReference type="Pfam" id="PF22936">
    <property type="entry name" value="Pol_BBD"/>
    <property type="match status" value="1"/>
</dbReference>
<keyword evidence="3" id="KW-0064">Aspartyl protease</keyword>
<dbReference type="SMART" id="SM00343">
    <property type="entry name" value="ZnF_C2HC"/>
    <property type="match status" value="1"/>
</dbReference>
<dbReference type="AlphaFoldDB" id="A0A5N6LLV8"/>
<dbReference type="Pfam" id="PF17921">
    <property type="entry name" value="Integrase_H2C2"/>
    <property type="match status" value="1"/>
</dbReference>
<keyword evidence="2" id="KW-0479">Metal-binding</keyword>
<evidence type="ECO:0000256" key="4">
    <source>
        <dbReference type="ARBA" id="ARBA00022801"/>
    </source>
</evidence>
<dbReference type="GO" id="GO:0006508">
    <property type="term" value="P:proteolysis"/>
    <property type="evidence" value="ECO:0007669"/>
    <property type="project" value="UniProtKB-KW"/>
</dbReference>
<dbReference type="Pfam" id="PF00098">
    <property type="entry name" value="zf-CCHC"/>
    <property type="match status" value="1"/>
</dbReference>
<dbReference type="InterPro" id="IPR036397">
    <property type="entry name" value="RNaseH_sf"/>
</dbReference>
<evidence type="ECO:0000256" key="12">
    <source>
        <dbReference type="SAM" id="MobiDB-lite"/>
    </source>
</evidence>
<keyword evidence="11" id="KW-0862">Zinc</keyword>
<dbReference type="GO" id="GO:0004190">
    <property type="term" value="F:aspartic-type endopeptidase activity"/>
    <property type="evidence" value="ECO:0007669"/>
    <property type="project" value="UniProtKB-KW"/>
</dbReference>
<keyword evidence="10" id="KW-0233">DNA recombination</keyword>
<keyword evidence="16" id="KW-1185">Reference proteome</keyword>
<evidence type="ECO:0000256" key="10">
    <source>
        <dbReference type="ARBA" id="ARBA00023172"/>
    </source>
</evidence>
<dbReference type="InterPro" id="IPR054722">
    <property type="entry name" value="PolX-like_BBD"/>
</dbReference>
<evidence type="ECO:0000256" key="2">
    <source>
        <dbReference type="ARBA" id="ARBA00022723"/>
    </source>
</evidence>
<keyword evidence="11" id="KW-0863">Zinc-finger</keyword>
<dbReference type="InterPro" id="IPR036875">
    <property type="entry name" value="Znf_CCHC_sf"/>
</dbReference>
<feature type="domain" description="Integrase catalytic" evidence="14">
    <location>
        <begin position="44"/>
        <end position="166"/>
    </location>
</feature>
<organism evidence="15 16">
    <name type="scientific">Mikania micrantha</name>
    <name type="common">bitter vine</name>
    <dbReference type="NCBI Taxonomy" id="192012"/>
    <lineage>
        <taxon>Eukaryota</taxon>
        <taxon>Viridiplantae</taxon>
        <taxon>Streptophyta</taxon>
        <taxon>Embryophyta</taxon>
        <taxon>Tracheophyta</taxon>
        <taxon>Spermatophyta</taxon>
        <taxon>Magnoliopsida</taxon>
        <taxon>eudicotyledons</taxon>
        <taxon>Gunneridae</taxon>
        <taxon>Pentapetalae</taxon>
        <taxon>asterids</taxon>
        <taxon>campanulids</taxon>
        <taxon>Asterales</taxon>
        <taxon>Asteraceae</taxon>
        <taxon>Asteroideae</taxon>
        <taxon>Heliantheae alliance</taxon>
        <taxon>Eupatorieae</taxon>
        <taxon>Mikania</taxon>
    </lineage>
</organism>
<keyword evidence="7" id="KW-0695">RNA-directed DNA polymerase</keyword>
<evidence type="ECO:0000313" key="16">
    <source>
        <dbReference type="Proteomes" id="UP000326396"/>
    </source>
</evidence>
<dbReference type="GO" id="GO:0006310">
    <property type="term" value="P:DNA recombination"/>
    <property type="evidence" value="ECO:0007669"/>
    <property type="project" value="UniProtKB-KW"/>
</dbReference>
<dbReference type="Gene3D" id="4.10.60.10">
    <property type="entry name" value="Zinc finger, CCHC-type"/>
    <property type="match status" value="1"/>
</dbReference>
<dbReference type="Pfam" id="PF13976">
    <property type="entry name" value="gag_pre-integrs"/>
    <property type="match status" value="1"/>
</dbReference>
<dbReference type="PROSITE" id="PS50158">
    <property type="entry name" value="ZF_CCHC"/>
    <property type="match status" value="1"/>
</dbReference>
<dbReference type="InterPro" id="IPR001878">
    <property type="entry name" value="Znf_CCHC"/>
</dbReference>
<dbReference type="SUPFAM" id="SSF53098">
    <property type="entry name" value="Ribonuclease H-like"/>
    <property type="match status" value="1"/>
</dbReference>
<sequence>MYRDLRVNCWWPGMKRDVVKHVAKCLTCMQVKVEHQKPYGKLQPLEIPMWKWEHITMDLITKLPKTRKGFDTIWVIMDRLTKNAYFLPIRETYSSDKMAEIYVREVVSRHRVPVTITSDRDTRLTSRFWRNFQEEFQIKLLLSTAYNPQTDGQSERTIQTLEDMLQACIIDFGANNNNANPNVHNLSLRTILEKERLNHGNFMDWYRNLRIVLKQEKKSYVLDDPIPDQPDEDNVEAFNDWVKYVEDSVQVSCLMLASMTPDLQKDFENHNAYDMITQLKEMFQQQSRVERFETVRALHACRMDETQSVSSYVLKMKSHIDRLERLNSRVSNELATDLILNSLSKRFESFVMNYNMNGWDKSIGELHSMLKTAEAGMGKKVLPVLMINEGGNKKRNHPDPKASVAKGKGHVKGKGKGKAKMEPTKPKEKKQKVAKDDPCFECGEIGHWKRNCPVYLKELKAKRDAGQTSGTNFMIQVELNVISSNTWVLDTGCGTHICNLLQGFKRSEHYAKGEISLFMGNGAKVHVEAQGDYVLKLPSGLEVILKNILYAPSLTRNIISVSLLRQYGYDFKFVDNDIHVSLNHMFYFKAMPCNGIYELVHDNTTYHSSMYQAITKRLKLDLSDSYLWHCRLGHINKNRMQKLQKNGLLKTNENDSFDVCESCLQGKMTKAPFNGTNERAKDLLGIIHSDVCGPFNPITRNGERYFITFTDDYSRYGEAIPRFIGPFKIIARVGEVAYRLELPEELSGIHNTFHVSYLR</sequence>
<dbReference type="Pfam" id="PF24626">
    <property type="entry name" value="SH3_Tf2-1"/>
    <property type="match status" value="1"/>
</dbReference>
<evidence type="ECO:0000313" key="15">
    <source>
        <dbReference type="EMBL" id="KAD2393169.1"/>
    </source>
</evidence>
<keyword evidence="4" id="KW-0378">Hydrolase</keyword>